<protein>
    <submittedName>
        <fullName evidence="1">Uncharacterized protein</fullName>
    </submittedName>
</protein>
<dbReference type="EMBL" id="DF820461">
    <property type="protein sequence ID" value="GAK54323.1"/>
    <property type="molecule type" value="Genomic_DNA"/>
</dbReference>
<accession>A0A081BSE2</accession>
<dbReference type="Proteomes" id="UP000030700">
    <property type="component" value="Unassembled WGS sequence"/>
</dbReference>
<dbReference type="STRING" id="1499966.U14_05608"/>
<reference evidence="1" key="1">
    <citation type="journal article" date="2015" name="PeerJ">
        <title>First genomic representation of candidate bacterial phylum KSB3 points to enhanced environmental sensing as a trigger of wastewater bulking.</title>
        <authorList>
            <person name="Sekiguchi Y."/>
            <person name="Ohashi A."/>
            <person name="Parks D.H."/>
            <person name="Yamauchi T."/>
            <person name="Tyson G.W."/>
            <person name="Hugenholtz P."/>
        </authorList>
    </citation>
    <scope>NUCLEOTIDE SEQUENCE [LARGE SCALE GENOMIC DNA]</scope>
</reference>
<dbReference type="AlphaFoldDB" id="A0A081BSE2"/>
<evidence type="ECO:0000313" key="2">
    <source>
        <dbReference type="Proteomes" id="UP000030700"/>
    </source>
</evidence>
<proteinExistence type="predicted"/>
<name>A0A081BSE2_9BACT</name>
<organism evidence="1">
    <name type="scientific">Candidatus Moduliflexus flocculans</name>
    <dbReference type="NCBI Taxonomy" id="1499966"/>
    <lineage>
        <taxon>Bacteria</taxon>
        <taxon>Candidatus Moduliflexota</taxon>
        <taxon>Candidatus Moduliflexia</taxon>
        <taxon>Candidatus Moduliflexales</taxon>
        <taxon>Candidatus Moduliflexaceae</taxon>
    </lineage>
</organism>
<keyword evidence="2" id="KW-1185">Reference proteome</keyword>
<gene>
    <name evidence="1" type="ORF">U14_05608</name>
</gene>
<evidence type="ECO:0000313" key="1">
    <source>
        <dbReference type="EMBL" id="GAK54323.1"/>
    </source>
</evidence>
<dbReference type="HOGENOM" id="CLU_2448602_0_0_0"/>
<sequence length="89" mass="10052">MRRLKSMRCIKWCVLSLQRVVVGLLRPKDVPRSVAVEKNHGDKKGLEMLAPAQVVPRYGEAVELCLARNPEIIHFPCLKKCVKPQCGLC</sequence>